<dbReference type="InterPro" id="IPR050194">
    <property type="entry name" value="Glycosyltransferase_grp1"/>
</dbReference>
<keyword evidence="4" id="KW-1185">Reference proteome</keyword>
<gene>
    <name evidence="3" type="ORF">GXP69_07880</name>
</gene>
<dbReference type="RefSeq" id="WP_163914163.1">
    <property type="nucleotide sequence ID" value="NZ_JAAGWD010000003.1"/>
</dbReference>
<evidence type="ECO:0000313" key="3">
    <source>
        <dbReference type="EMBL" id="NEM97610.1"/>
    </source>
</evidence>
<dbReference type="InterPro" id="IPR028098">
    <property type="entry name" value="Glyco_trans_4-like_N"/>
</dbReference>
<reference evidence="3 4" key="1">
    <citation type="submission" date="2020-02" db="EMBL/GenBank/DDBJ databases">
        <authorList>
            <person name="Kim M.K."/>
        </authorList>
    </citation>
    <scope>NUCLEOTIDE SEQUENCE [LARGE SCALE GENOMIC DNA]</scope>
    <source>
        <strain evidence="3 4">BT327</strain>
    </source>
</reference>
<dbReference type="Proteomes" id="UP000474777">
    <property type="component" value="Unassembled WGS sequence"/>
</dbReference>
<sequence length="422" mass="48162">MRILLLHQYFLEEDDPGGSRFNEMTKQWSDQGHEITVIAGMMHYNGSQKREEYKGRWFKRKQQGQVDVWRTHVSESYNSGFLGRLWGYFSFVFSSLWAGLFKVKGNYDIILVTSPPLFVGITAYLLSKFKRVPFVFEIRDLWPESAIDTGVVTNNAIIRLAYWFEAFIYEKAKLINVLTPAFRDSLIEKKGVAPGKIIFIPNAADFSLSDNILESFDAEDFRDEKGWSDRFVITYVGAHGVANHLEQILETADLLRDTNVLFVLIGSGMQKAKLVTKASNMKLNNVQFLDPVSKADVFKYILASDMGTSVLKKVDTFKTVYSNKTFDYMACKKPILMAIDGVSRKLVEEAEAGIYVEPEDSVDFASKIRLYLTNPERVASEGVNGYLYAKQNFDRKALADKYVAYLKGFDKDYVQEPVKAVY</sequence>
<dbReference type="Gene3D" id="3.40.50.2000">
    <property type="entry name" value="Glycogen Phosphorylase B"/>
    <property type="match status" value="2"/>
</dbReference>
<dbReference type="GO" id="GO:0016758">
    <property type="term" value="F:hexosyltransferase activity"/>
    <property type="evidence" value="ECO:0007669"/>
    <property type="project" value="TreeGrafter"/>
</dbReference>
<name>A0A6B3LVJ6_9BACT</name>
<proteinExistence type="predicted"/>
<dbReference type="InterPro" id="IPR001296">
    <property type="entry name" value="Glyco_trans_1"/>
</dbReference>
<evidence type="ECO:0000259" key="1">
    <source>
        <dbReference type="Pfam" id="PF00534"/>
    </source>
</evidence>
<organism evidence="3 4">
    <name type="scientific">Pontibacter burrus</name>
    <dbReference type="NCBI Taxonomy" id="2704466"/>
    <lineage>
        <taxon>Bacteria</taxon>
        <taxon>Pseudomonadati</taxon>
        <taxon>Bacteroidota</taxon>
        <taxon>Cytophagia</taxon>
        <taxon>Cytophagales</taxon>
        <taxon>Hymenobacteraceae</taxon>
        <taxon>Pontibacter</taxon>
    </lineage>
</organism>
<feature type="domain" description="Glycosyltransferase subfamily 4-like N-terminal" evidence="2">
    <location>
        <begin position="19"/>
        <end position="202"/>
    </location>
</feature>
<dbReference type="PANTHER" id="PTHR45947:SF3">
    <property type="entry name" value="SULFOQUINOVOSYL TRANSFERASE SQD2"/>
    <property type="match status" value="1"/>
</dbReference>
<accession>A0A6B3LVJ6</accession>
<dbReference type="EMBL" id="JAAGWD010000003">
    <property type="protein sequence ID" value="NEM97610.1"/>
    <property type="molecule type" value="Genomic_DNA"/>
</dbReference>
<dbReference type="CDD" id="cd03794">
    <property type="entry name" value="GT4_WbuB-like"/>
    <property type="match status" value="1"/>
</dbReference>
<evidence type="ECO:0000259" key="2">
    <source>
        <dbReference type="Pfam" id="PF13579"/>
    </source>
</evidence>
<dbReference type="PANTHER" id="PTHR45947">
    <property type="entry name" value="SULFOQUINOVOSYL TRANSFERASE SQD2"/>
    <property type="match status" value="1"/>
</dbReference>
<protein>
    <submittedName>
        <fullName evidence="3">Glycosyltransferase family 4 protein</fullName>
    </submittedName>
</protein>
<evidence type="ECO:0000313" key="4">
    <source>
        <dbReference type="Proteomes" id="UP000474777"/>
    </source>
</evidence>
<keyword evidence="3" id="KW-0808">Transferase</keyword>
<dbReference type="Pfam" id="PF13579">
    <property type="entry name" value="Glyco_trans_4_4"/>
    <property type="match status" value="1"/>
</dbReference>
<dbReference type="AlphaFoldDB" id="A0A6B3LVJ6"/>
<feature type="domain" description="Glycosyl transferase family 1" evidence="1">
    <location>
        <begin position="219"/>
        <end position="378"/>
    </location>
</feature>
<dbReference type="SUPFAM" id="SSF53756">
    <property type="entry name" value="UDP-Glycosyltransferase/glycogen phosphorylase"/>
    <property type="match status" value="1"/>
</dbReference>
<comment type="caution">
    <text evidence="3">The sequence shown here is derived from an EMBL/GenBank/DDBJ whole genome shotgun (WGS) entry which is preliminary data.</text>
</comment>
<dbReference type="Pfam" id="PF00534">
    <property type="entry name" value="Glycos_transf_1"/>
    <property type="match status" value="1"/>
</dbReference>